<organism evidence="7">
    <name type="scientific">uncultured Haemophilus sp</name>
    <dbReference type="NCBI Taxonomy" id="237779"/>
    <lineage>
        <taxon>Bacteria</taxon>
        <taxon>Pseudomonadati</taxon>
        <taxon>Pseudomonadota</taxon>
        <taxon>Gammaproteobacteria</taxon>
        <taxon>Pasteurellales</taxon>
        <taxon>Pasteurellaceae</taxon>
        <taxon>Haemophilus</taxon>
        <taxon>environmental samples</taxon>
    </lineage>
</organism>
<proteinExistence type="predicted"/>
<evidence type="ECO:0000256" key="3">
    <source>
        <dbReference type="ARBA" id="ARBA00022676"/>
    </source>
</evidence>
<evidence type="ECO:0000256" key="5">
    <source>
        <dbReference type="SAM" id="MobiDB-lite"/>
    </source>
</evidence>
<dbReference type="Pfam" id="PF08323">
    <property type="entry name" value="Glyco_transf_5"/>
    <property type="match status" value="1"/>
</dbReference>
<comment type="catalytic activity">
    <reaction evidence="1">
        <text>[(1-&gt;4)-alpha-D-glucosyl](n) + ADP-alpha-D-glucose = [(1-&gt;4)-alpha-D-glucosyl](n+1) + ADP + H(+)</text>
        <dbReference type="Rhea" id="RHEA:18189"/>
        <dbReference type="Rhea" id="RHEA-COMP:9584"/>
        <dbReference type="Rhea" id="RHEA-COMP:9587"/>
        <dbReference type="ChEBI" id="CHEBI:15378"/>
        <dbReference type="ChEBI" id="CHEBI:15444"/>
        <dbReference type="ChEBI" id="CHEBI:57498"/>
        <dbReference type="ChEBI" id="CHEBI:456216"/>
        <dbReference type="EC" id="2.4.1.21"/>
    </reaction>
</comment>
<dbReference type="AlphaFoldDB" id="A0A060BXE4"/>
<dbReference type="GO" id="GO:0009011">
    <property type="term" value="F:alpha-1,4-glucan glucosyltransferase (ADP-glucose donor) activity"/>
    <property type="evidence" value="ECO:0007669"/>
    <property type="project" value="UniProtKB-EC"/>
</dbReference>
<dbReference type="InterPro" id="IPR013534">
    <property type="entry name" value="Starch_synth_cat_dom"/>
</dbReference>
<feature type="domain" description="Starch synthase catalytic" evidence="6">
    <location>
        <begin position="37"/>
        <end position="77"/>
    </location>
</feature>
<dbReference type="EC" id="2.4.1.21" evidence="2"/>
<evidence type="ECO:0000313" key="7">
    <source>
        <dbReference type="EMBL" id="AIA85445.1"/>
    </source>
</evidence>
<sequence>MTRAARPPSRPRKPRPPPAAASRPTGGALLATAPSMRILHVCAEMVPLLKTGGLADVAGALPLAQRRLGADARVLLPG</sequence>
<keyword evidence="4" id="KW-0808">Transferase</keyword>
<protein>
    <recommendedName>
        <fullName evidence="2">starch synthase</fullName>
        <ecNumber evidence="2">2.4.1.21</ecNumber>
    </recommendedName>
</protein>
<dbReference type="SUPFAM" id="SSF53756">
    <property type="entry name" value="UDP-Glycosyltransferase/glycogen phosphorylase"/>
    <property type="match status" value="1"/>
</dbReference>
<keyword evidence="3" id="KW-0328">Glycosyltransferase</keyword>
<name>A0A060BXE4_9PAST</name>
<evidence type="ECO:0000259" key="6">
    <source>
        <dbReference type="Pfam" id="PF08323"/>
    </source>
</evidence>
<feature type="non-terminal residue" evidence="7">
    <location>
        <position position="78"/>
    </location>
</feature>
<feature type="region of interest" description="Disordered" evidence="5">
    <location>
        <begin position="1"/>
        <end position="27"/>
    </location>
</feature>
<reference evidence="7" key="1">
    <citation type="journal article" date="2013" name="Environ. Microbiol.">
        <title>Seasonally variable intestinal metagenomes of the red palm weevil (Rhynchophorus ferrugineus).</title>
        <authorList>
            <person name="Jia S."/>
            <person name="Zhang X."/>
            <person name="Zhang G."/>
            <person name="Yin A."/>
            <person name="Zhang S."/>
            <person name="Li F."/>
            <person name="Wang L."/>
            <person name="Zhao D."/>
            <person name="Yun Q."/>
            <person name="Tala"/>
            <person name="Wang J."/>
            <person name="Sun G."/>
            <person name="Baabdullah M."/>
            <person name="Yu X."/>
            <person name="Hu S."/>
            <person name="Al-Mssallem I.S."/>
            <person name="Yu J."/>
        </authorList>
    </citation>
    <scope>NUCLEOTIDE SEQUENCE</scope>
</reference>
<evidence type="ECO:0000256" key="4">
    <source>
        <dbReference type="ARBA" id="ARBA00022679"/>
    </source>
</evidence>
<evidence type="ECO:0000256" key="1">
    <source>
        <dbReference type="ARBA" id="ARBA00001478"/>
    </source>
</evidence>
<accession>A0A060BXE4</accession>
<dbReference type="EMBL" id="KF118185">
    <property type="protein sequence ID" value="AIA85445.1"/>
    <property type="molecule type" value="Genomic_DNA"/>
</dbReference>
<evidence type="ECO:0000256" key="2">
    <source>
        <dbReference type="ARBA" id="ARBA00012588"/>
    </source>
</evidence>
<dbReference type="Gene3D" id="3.40.50.2000">
    <property type="entry name" value="Glycogen Phosphorylase B"/>
    <property type="match status" value="1"/>
</dbReference>